<dbReference type="Gene3D" id="1.20.1510.10">
    <property type="entry name" value="Cation efflux protein transmembrane domain"/>
    <property type="match status" value="1"/>
</dbReference>
<evidence type="ECO:0000256" key="1">
    <source>
        <dbReference type="ARBA" id="ARBA00004141"/>
    </source>
</evidence>
<dbReference type="GO" id="GO:0015086">
    <property type="term" value="F:cadmium ion transmembrane transporter activity"/>
    <property type="evidence" value="ECO:0007669"/>
    <property type="project" value="TreeGrafter"/>
</dbReference>
<gene>
    <name evidence="10" type="ORF">BCF58_2737</name>
</gene>
<dbReference type="InterPro" id="IPR050291">
    <property type="entry name" value="CDF_Transporter"/>
</dbReference>
<sequence>MNIQKNINKDKIGFQKLIAAFGIILFIGKIIAWKLTSSDAVFSDAMESIVNVISAFMGLYSLHLAAKPKDEDHPYGHGKVEFVTSGIEGALIAIAGIMIIYEGINSLVVGKTLNKLDTGIWIIAATALINYLLGYISVKKGEKENSLVLISSGKHLQSDTITTIGVVMSLVVVYFTKIYWLDSVVALIFGFYIIFVGYKIVRKSLSGIMDEQDPDLLKNIVEILENNRKTEWIDIHNMKIQQFGSSLHIDAHITLPWYYSLRDAHKEMENVIKLLAKHTKRSVEFNFHMDDCKTISCPVCQIKECPVREKEFVKRVQWTQENITREDKHTAH</sequence>
<evidence type="ECO:0000313" key="11">
    <source>
        <dbReference type="Proteomes" id="UP000272428"/>
    </source>
</evidence>
<dbReference type="InterPro" id="IPR058533">
    <property type="entry name" value="Cation_efflux_TM"/>
</dbReference>
<dbReference type="GO" id="GO:0005886">
    <property type="term" value="C:plasma membrane"/>
    <property type="evidence" value="ECO:0007669"/>
    <property type="project" value="TreeGrafter"/>
</dbReference>
<dbReference type="InterPro" id="IPR027469">
    <property type="entry name" value="Cation_efflux_TMD_sf"/>
</dbReference>
<evidence type="ECO:0000259" key="9">
    <source>
        <dbReference type="Pfam" id="PF16916"/>
    </source>
</evidence>
<dbReference type="PANTHER" id="PTHR43840:SF15">
    <property type="entry name" value="MITOCHONDRIAL METAL TRANSPORTER 1-RELATED"/>
    <property type="match status" value="1"/>
</dbReference>
<organism evidence="10 11">
    <name type="scientific">Chryseobacterium defluvii</name>
    <dbReference type="NCBI Taxonomy" id="160396"/>
    <lineage>
        <taxon>Bacteria</taxon>
        <taxon>Pseudomonadati</taxon>
        <taxon>Bacteroidota</taxon>
        <taxon>Flavobacteriia</taxon>
        <taxon>Flavobacteriales</taxon>
        <taxon>Weeksellaceae</taxon>
        <taxon>Chryseobacterium group</taxon>
        <taxon>Chryseobacterium</taxon>
    </lineage>
</organism>
<dbReference type="Pfam" id="PF01545">
    <property type="entry name" value="Cation_efflux"/>
    <property type="match status" value="1"/>
</dbReference>
<protein>
    <submittedName>
        <fullName evidence="10">Cation diffusion facilitator family transporter</fullName>
    </submittedName>
</protein>
<comment type="similarity">
    <text evidence="2">Belongs to the cation diffusion facilitator (CDF) transporter (TC 2.A.4) family.</text>
</comment>
<name>A0A495SAJ4_9FLAO</name>
<accession>A0A495SAJ4</accession>
<dbReference type="InterPro" id="IPR002524">
    <property type="entry name" value="Cation_efflux"/>
</dbReference>
<keyword evidence="5 7" id="KW-1133">Transmembrane helix</keyword>
<keyword evidence="11" id="KW-1185">Reference proteome</keyword>
<feature type="transmembrane region" description="Helical" evidence="7">
    <location>
        <begin position="120"/>
        <end position="138"/>
    </location>
</feature>
<reference evidence="10 11" key="1">
    <citation type="submission" date="2018-10" db="EMBL/GenBank/DDBJ databases">
        <title>Genomic Encyclopedia of Archaeal and Bacterial Type Strains, Phase II (KMG-II): from individual species to whole genera.</title>
        <authorList>
            <person name="Goeker M."/>
        </authorList>
    </citation>
    <scope>NUCLEOTIDE SEQUENCE [LARGE SCALE GENOMIC DNA]</scope>
    <source>
        <strain evidence="10 11">DSM 14219</strain>
    </source>
</reference>
<evidence type="ECO:0000256" key="6">
    <source>
        <dbReference type="ARBA" id="ARBA00023136"/>
    </source>
</evidence>
<evidence type="ECO:0000256" key="2">
    <source>
        <dbReference type="ARBA" id="ARBA00008114"/>
    </source>
</evidence>
<dbReference type="EMBL" id="RBXB01000003">
    <property type="protein sequence ID" value="RKS96314.1"/>
    <property type="molecule type" value="Genomic_DNA"/>
</dbReference>
<feature type="transmembrane region" description="Helical" evidence="7">
    <location>
        <begin position="82"/>
        <end position="100"/>
    </location>
</feature>
<dbReference type="OrthoDB" id="9806522at2"/>
<dbReference type="AlphaFoldDB" id="A0A495SAJ4"/>
<evidence type="ECO:0000256" key="5">
    <source>
        <dbReference type="ARBA" id="ARBA00022989"/>
    </source>
</evidence>
<dbReference type="SUPFAM" id="SSF161111">
    <property type="entry name" value="Cation efflux protein transmembrane domain-like"/>
    <property type="match status" value="1"/>
</dbReference>
<dbReference type="RefSeq" id="WP_121462326.1">
    <property type="nucleotide sequence ID" value="NZ_RBXB01000003.1"/>
</dbReference>
<evidence type="ECO:0000256" key="4">
    <source>
        <dbReference type="ARBA" id="ARBA00022692"/>
    </source>
</evidence>
<feature type="transmembrane region" description="Helical" evidence="7">
    <location>
        <begin position="45"/>
        <end position="62"/>
    </location>
</feature>
<keyword evidence="4 7" id="KW-0812">Transmembrane</keyword>
<dbReference type="GO" id="GO:0015341">
    <property type="term" value="F:zinc efflux antiporter activity"/>
    <property type="evidence" value="ECO:0007669"/>
    <property type="project" value="TreeGrafter"/>
</dbReference>
<feature type="domain" description="Cation efflux protein cytoplasmic" evidence="9">
    <location>
        <begin position="214"/>
        <end position="291"/>
    </location>
</feature>
<dbReference type="GO" id="GO:0015093">
    <property type="term" value="F:ferrous iron transmembrane transporter activity"/>
    <property type="evidence" value="ECO:0007669"/>
    <property type="project" value="TreeGrafter"/>
</dbReference>
<dbReference type="NCBIfam" id="TIGR01297">
    <property type="entry name" value="CDF"/>
    <property type="match status" value="1"/>
</dbReference>
<dbReference type="PANTHER" id="PTHR43840">
    <property type="entry name" value="MITOCHONDRIAL METAL TRANSPORTER 1-RELATED"/>
    <property type="match status" value="1"/>
</dbReference>
<comment type="subcellular location">
    <subcellularLocation>
        <location evidence="1">Membrane</location>
        <topology evidence="1">Multi-pass membrane protein</topology>
    </subcellularLocation>
</comment>
<feature type="domain" description="Cation efflux protein transmembrane" evidence="8">
    <location>
        <begin position="19"/>
        <end position="209"/>
    </location>
</feature>
<feature type="transmembrane region" description="Helical" evidence="7">
    <location>
        <begin position="12"/>
        <end position="33"/>
    </location>
</feature>
<keyword evidence="6 7" id="KW-0472">Membrane</keyword>
<dbReference type="Proteomes" id="UP000272428">
    <property type="component" value="Unassembled WGS sequence"/>
</dbReference>
<dbReference type="InterPro" id="IPR036837">
    <property type="entry name" value="Cation_efflux_CTD_sf"/>
</dbReference>
<dbReference type="InterPro" id="IPR027470">
    <property type="entry name" value="Cation_efflux_CTD"/>
</dbReference>
<feature type="transmembrane region" description="Helical" evidence="7">
    <location>
        <begin position="184"/>
        <end position="201"/>
    </location>
</feature>
<dbReference type="GO" id="GO:0006882">
    <property type="term" value="P:intracellular zinc ion homeostasis"/>
    <property type="evidence" value="ECO:0007669"/>
    <property type="project" value="TreeGrafter"/>
</dbReference>
<evidence type="ECO:0000256" key="3">
    <source>
        <dbReference type="ARBA" id="ARBA00022448"/>
    </source>
</evidence>
<dbReference type="SUPFAM" id="SSF160240">
    <property type="entry name" value="Cation efflux protein cytoplasmic domain-like"/>
    <property type="match status" value="1"/>
</dbReference>
<dbReference type="Pfam" id="PF16916">
    <property type="entry name" value="ZT_dimer"/>
    <property type="match status" value="1"/>
</dbReference>
<evidence type="ECO:0000259" key="8">
    <source>
        <dbReference type="Pfam" id="PF01545"/>
    </source>
</evidence>
<proteinExistence type="inferred from homology"/>
<comment type="caution">
    <text evidence="10">The sequence shown here is derived from an EMBL/GenBank/DDBJ whole genome shotgun (WGS) entry which is preliminary data.</text>
</comment>
<dbReference type="Gene3D" id="3.30.70.1350">
    <property type="entry name" value="Cation efflux protein, cytoplasmic domain"/>
    <property type="match status" value="1"/>
</dbReference>
<evidence type="ECO:0000313" key="10">
    <source>
        <dbReference type="EMBL" id="RKS96314.1"/>
    </source>
</evidence>
<evidence type="ECO:0000256" key="7">
    <source>
        <dbReference type="SAM" id="Phobius"/>
    </source>
</evidence>
<keyword evidence="3" id="KW-0813">Transport</keyword>